<sequence length="257" mass="30322">MFIIKKNSIILFMKNKVIEAPLTNSSKRKLEEKINGFRLAKTDNLWKQFVVDFSVYKHIFISERGRSFSSLDDLDFDIEDLLNEIGKGIERGHLIALKEIIDLKYLYDLKLSITADLKEKIIYRTNEILVPETSAHGDLHIGNIIISPEGLPKLIDWEHYEAKSSYLFDVLHFCTREICNKYNCSWTEAIQNNELKNYSFLFSELRKYNLNLVDLKIGYILNRITLESKKKFKYLMYLPEGHTEKYNYVLKYLDNLL</sequence>
<dbReference type="HOGENOM" id="CLU_1080334_0_0_9"/>
<dbReference type="EMBL" id="CP001791">
    <property type="protein sequence ID" value="ADI00519.1"/>
    <property type="molecule type" value="Genomic_DNA"/>
</dbReference>
<dbReference type="STRING" id="439292.Bsel_3037"/>
<protein>
    <recommendedName>
        <fullName evidence="3">Aminoglycoside phosphotransferase domain-containing protein</fullName>
    </recommendedName>
</protein>
<name>D6Y017_BACIE</name>
<dbReference type="AlphaFoldDB" id="D6Y017"/>
<evidence type="ECO:0008006" key="3">
    <source>
        <dbReference type="Google" id="ProtNLM"/>
    </source>
</evidence>
<organism evidence="1 2">
    <name type="scientific">Bacillus selenitireducens (strain ATCC 700615 / DSM 15326 / MLS10)</name>
    <dbReference type="NCBI Taxonomy" id="439292"/>
    <lineage>
        <taxon>Bacteria</taxon>
        <taxon>Bacillati</taxon>
        <taxon>Bacillota</taxon>
        <taxon>Bacilli</taxon>
        <taxon>Bacillales</taxon>
        <taxon>Bacillaceae</taxon>
        <taxon>Salisediminibacterium</taxon>
    </lineage>
</organism>
<dbReference type="KEGG" id="bse:Bsel_3037"/>
<evidence type="ECO:0000313" key="1">
    <source>
        <dbReference type="EMBL" id="ADI00519.1"/>
    </source>
</evidence>
<dbReference type="OrthoDB" id="9800774at2"/>
<proteinExistence type="predicted"/>
<keyword evidence="2" id="KW-1185">Reference proteome</keyword>
<accession>D6Y017</accession>
<dbReference type="RefSeq" id="WP_013173923.1">
    <property type="nucleotide sequence ID" value="NC_014219.1"/>
</dbReference>
<gene>
    <name evidence="1" type="ordered locus">Bsel_3037</name>
</gene>
<dbReference type="Gene3D" id="3.90.1200.10">
    <property type="match status" value="1"/>
</dbReference>
<dbReference type="SUPFAM" id="SSF56112">
    <property type="entry name" value="Protein kinase-like (PK-like)"/>
    <property type="match status" value="1"/>
</dbReference>
<evidence type="ECO:0000313" key="2">
    <source>
        <dbReference type="Proteomes" id="UP000000271"/>
    </source>
</evidence>
<reference evidence="1" key="1">
    <citation type="submission" date="2009-10" db="EMBL/GenBank/DDBJ databases">
        <title>Complete sequence of Bacillus selenitireducens MLS10.</title>
        <authorList>
            <consortium name="US DOE Joint Genome Institute"/>
            <person name="Lucas S."/>
            <person name="Copeland A."/>
            <person name="Lapidus A."/>
            <person name="Glavina del Rio T."/>
            <person name="Dalin E."/>
            <person name="Tice H."/>
            <person name="Bruce D."/>
            <person name="Goodwin L."/>
            <person name="Pitluck S."/>
            <person name="Sims D."/>
            <person name="Brettin T."/>
            <person name="Detter J.C."/>
            <person name="Han C."/>
            <person name="Larimer F."/>
            <person name="Land M."/>
            <person name="Hauser L."/>
            <person name="Kyrpides N."/>
            <person name="Ovchinnikova G."/>
            <person name="Stolz J."/>
        </authorList>
    </citation>
    <scope>NUCLEOTIDE SEQUENCE [LARGE SCALE GENOMIC DNA]</scope>
    <source>
        <strain evidence="1">MLS10</strain>
    </source>
</reference>
<dbReference type="Proteomes" id="UP000000271">
    <property type="component" value="Chromosome"/>
</dbReference>
<dbReference type="InterPro" id="IPR011009">
    <property type="entry name" value="Kinase-like_dom_sf"/>
</dbReference>